<evidence type="ECO:0000259" key="10">
    <source>
        <dbReference type="Pfam" id="PF13290"/>
    </source>
</evidence>
<reference evidence="11" key="1">
    <citation type="submission" date="2020-08" db="EMBL/GenBank/DDBJ databases">
        <title>Genome public.</title>
        <authorList>
            <person name="Liu C."/>
            <person name="Sun Q."/>
        </authorList>
    </citation>
    <scope>NUCLEOTIDE SEQUENCE</scope>
    <source>
        <strain evidence="11">N12</strain>
    </source>
</reference>
<dbReference type="CDD" id="cd06563">
    <property type="entry name" value="GH20_chitobiase-like"/>
    <property type="match status" value="1"/>
</dbReference>
<dbReference type="Gene3D" id="3.20.20.80">
    <property type="entry name" value="Glycosidases"/>
    <property type="match status" value="1"/>
</dbReference>
<evidence type="ECO:0000256" key="5">
    <source>
        <dbReference type="ARBA" id="ARBA00023295"/>
    </source>
</evidence>
<proteinExistence type="inferred from homology"/>
<feature type="domain" description="Beta-hexosaminidase bacterial type N-terminal" evidence="9">
    <location>
        <begin position="34"/>
        <end position="171"/>
    </location>
</feature>
<evidence type="ECO:0000313" key="11">
    <source>
        <dbReference type="EMBL" id="MBC8595137.1"/>
    </source>
</evidence>
<dbReference type="PANTHER" id="PTHR22600">
    <property type="entry name" value="BETA-HEXOSAMINIDASE"/>
    <property type="match status" value="1"/>
</dbReference>
<evidence type="ECO:0000256" key="3">
    <source>
        <dbReference type="ARBA" id="ARBA00012663"/>
    </source>
</evidence>
<dbReference type="EMBL" id="JACRTF010000001">
    <property type="protein sequence ID" value="MBC8595137.1"/>
    <property type="molecule type" value="Genomic_DNA"/>
</dbReference>
<dbReference type="InterPro" id="IPR008979">
    <property type="entry name" value="Galactose-bd-like_sf"/>
</dbReference>
<keyword evidence="7" id="KW-0732">Signal</keyword>
<evidence type="ECO:0000259" key="8">
    <source>
        <dbReference type="Pfam" id="PF00728"/>
    </source>
</evidence>
<dbReference type="SUPFAM" id="SSF55545">
    <property type="entry name" value="beta-N-acetylhexosaminidase-like domain"/>
    <property type="match status" value="1"/>
</dbReference>
<protein>
    <recommendedName>
        <fullName evidence="3">beta-N-acetylhexosaminidase</fullName>
        <ecNumber evidence="3">3.2.1.52</ecNumber>
    </recommendedName>
</protein>
<evidence type="ECO:0000256" key="1">
    <source>
        <dbReference type="ARBA" id="ARBA00001231"/>
    </source>
</evidence>
<dbReference type="PROSITE" id="PS51257">
    <property type="entry name" value="PROKAR_LIPOPROTEIN"/>
    <property type="match status" value="1"/>
</dbReference>
<evidence type="ECO:0000313" key="12">
    <source>
        <dbReference type="Proteomes" id="UP000651085"/>
    </source>
</evidence>
<evidence type="ECO:0000256" key="6">
    <source>
        <dbReference type="PIRSR" id="PIRSR625705-1"/>
    </source>
</evidence>
<keyword evidence="12" id="KW-1185">Reference proteome</keyword>
<dbReference type="Pfam" id="PF00728">
    <property type="entry name" value="Glyco_hydro_20"/>
    <property type="match status" value="1"/>
</dbReference>
<feature type="active site" description="Proton donor" evidence="6">
    <location>
        <position position="348"/>
    </location>
</feature>
<dbReference type="GO" id="GO:0004563">
    <property type="term" value="F:beta-N-acetylhexosaminidase activity"/>
    <property type="evidence" value="ECO:0007669"/>
    <property type="project" value="UniProtKB-EC"/>
</dbReference>
<gene>
    <name evidence="11" type="ORF">H8744_18160</name>
</gene>
<keyword evidence="5" id="KW-0326">Glycosidase</keyword>
<dbReference type="GO" id="GO:0030203">
    <property type="term" value="P:glycosaminoglycan metabolic process"/>
    <property type="evidence" value="ECO:0007669"/>
    <property type="project" value="TreeGrafter"/>
</dbReference>
<dbReference type="InterPro" id="IPR017853">
    <property type="entry name" value="GH"/>
</dbReference>
<evidence type="ECO:0000259" key="9">
    <source>
        <dbReference type="Pfam" id="PF02838"/>
    </source>
</evidence>
<dbReference type="RefSeq" id="WP_262436208.1">
    <property type="nucleotide sequence ID" value="NZ_JACRTF010000001.1"/>
</dbReference>
<evidence type="ECO:0000256" key="4">
    <source>
        <dbReference type="ARBA" id="ARBA00022801"/>
    </source>
</evidence>
<dbReference type="InterPro" id="IPR015883">
    <property type="entry name" value="Glyco_hydro_20_cat"/>
</dbReference>
<feature type="signal peptide" evidence="7">
    <location>
        <begin position="1"/>
        <end position="24"/>
    </location>
</feature>
<dbReference type="InterPro" id="IPR025705">
    <property type="entry name" value="Beta_hexosaminidase_sua/sub"/>
</dbReference>
<dbReference type="Pfam" id="PF13290">
    <property type="entry name" value="CHB_HEX_C_1"/>
    <property type="match status" value="1"/>
</dbReference>
<feature type="domain" description="Glycoside hydrolase family 20 catalytic" evidence="8">
    <location>
        <begin position="174"/>
        <end position="524"/>
    </location>
</feature>
<dbReference type="InterPro" id="IPR059177">
    <property type="entry name" value="GH29D-like_dom"/>
</dbReference>
<dbReference type="SUPFAM" id="SSF49785">
    <property type="entry name" value="Galactose-binding domain-like"/>
    <property type="match status" value="1"/>
</dbReference>
<accession>A0A926ILM2</accession>
<comment type="catalytic activity">
    <reaction evidence="1">
        <text>Hydrolysis of terminal non-reducing N-acetyl-D-hexosamine residues in N-acetyl-beta-D-hexosaminides.</text>
        <dbReference type="EC" id="3.2.1.52"/>
    </reaction>
</comment>
<dbReference type="SUPFAM" id="SSF51445">
    <property type="entry name" value="(Trans)glycosidases"/>
    <property type="match status" value="1"/>
</dbReference>
<dbReference type="GO" id="GO:0005975">
    <property type="term" value="P:carbohydrate metabolic process"/>
    <property type="evidence" value="ECO:0007669"/>
    <property type="project" value="InterPro"/>
</dbReference>
<feature type="domain" description="GH29D-like beta-sandwich" evidence="10">
    <location>
        <begin position="570"/>
        <end position="621"/>
    </location>
</feature>
<dbReference type="Gene3D" id="2.60.120.260">
    <property type="entry name" value="Galactose-binding domain-like"/>
    <property type="match status" value="1"/>
</dbReference>
<dbReference type="Proteomes" id="UP000651085">
    <property type="component" value="Unassembled WGS sequence"/>
</dbReference>
<dbReference type="InterPro" id="IPR015882">
    <property type="entry name" value="HEX_bac_N"/>
</dbReference>
<dbReference type="GO" id="GO:0016020">
    <property type="term" value="C:membrane"/>
    <property type="evidence" value="ECO:0007669"/>
    <property type="project" value="TreeGrafter"/>
</dbReference>
<sequence length="789" mass="89036">MNLSKHYGKLLAAPLSLLLFGLIACQGKVSENQYSVIPQPNELHPVSGNFRFDNSTVFHVSSALDKTCSSMIDSLIRQIEITSGYRMKAEIVEDNEAMPQNGITFSLNKNIAPEGYELTIDPNDVSVQASDRSGIFYAIQTLKQLMPTAIYGKQAVADAQWTLPCVEIKDAPRFGYRGVMIDVARHFFPKEEMKRVIDLMALHKLNNLHWHLSDDQGWRIEIKKYPKLTEIGSIRNKTMIRKEWDNYDTTPYGGFFTQEEIKEIVKYADERCINVIPEIDLPGHMMAALAAYPNLGCTGGPYEVSGQWGVRDDVLCPGKEETFTFIEGVLTEVMELFPSKLIHIGGDECPKVRWEKCPHCQARIKKEGLKANQKHSAEFFLQSYVTARVEKFLNDHGRQIIGWDEILEGELAPNATVMSWRGMDGGIEAARLHHPVIMTPNTYVYLDYYPTLNTQDEPLAIGGYNPIEKVYSLDPVPSALNEDERAYIIGAQGNLWAEYILSSDHLEYMLLPRLAALSEVQWTQTGNKNWDRFLGSLDHIISVYNEMGVNYGKHIYEISATYDVPSTDGTVMVTLSTQGDAPIYYTLDGNEPSEQSQLYKEPIQIKENSTLQAMVKRENMKTRIFKKEFRFNKATGKLPTLNSAPTEKYTFAGASILTDGLRGDFNYSTGYWMGFMNEPMDITIDLGTPTTVSSVKIGTMIQVGEWIFPPTKITVWTAGKDNNFLKQGETEIPLATADIKDGLIEYSCLFKETEANKIRILIDTTSAIPDWHGARNEKAHMFIDEVIVE</sequence>
<dbReference type="PRINTS" id="PR00738">
    <property type="entry name" value="GLHYDRLASE20"/>
</dbReference>
<dbReference type="PANTHER" id="PTHR22600:SF57">
    <property type="entry name" value="BETA-N-ACETYLHEXOSAMINIDASE"/>
    <property type="match status" value="1"/>
</dbReference>
<organism evidence="11 12">
    <name type="scientific">Jilunia laotingensis</name>
    <dbReference type="NCBI Taxonomy" id="2763675"/>
    <lineage>
        <taxon>Bacteria</taxon>
        <taxon>Pseudomonadati</taxon>
        <taxon>Bacteroidota</taxon>
        <taxon>Bacteroidia</taxon>
        <taxon>Bacteroidales</taxon>
        <taxon>Bacteroidaceae</taxon>
        <taxon>Jilunia</taxon>
    </lineage>
</organism>
<feature type="chain" id="PRO_5039387768" description="beta-N-acetylhexosaminidase" evidence="7">
    <location>
        <begin position="25"/>
        <end position="789"/>
    </location>
</feature>
<evidence type="ECO:0000256" key="2">
    <source>
        <dbReference type="ARBA" id="ARBA00006285"/>
    </source>
</evidence>
<evidence type="ECO:0000256" key="7">
    <source>
        <dbReference type="SAM" id="SignalP"/>
    </source>
</evidence>
<dbReference type="AlphaFoldDB" id="A0A926ILM2"/>
<comment type="caution">
    <text evidence="11">The sequence shown here is derived from an EMBL/GenBank/DDBJ whole genome shotgun (WGS) entry which is preliminary data.</text>
</comment>
<comment type="similarity">
    <text evidence="2">Belongs to the glycosyl hydrolase 20 family.</text>
</comment>
<dbReference type="InterPro" id="IPR029018">
    <property type="entry name" value="Hex-like_dom2"/>
</dbReference>
<name>A0A926ILM2_9BACT</name>
<dbReference type="Gene3D" id="3.30.379.10">
    <property type="entry name" value="Chitobiase/beta-hexosaminidase domain 2-like"/>
    <property type="match status" value="1"/>
</dbReference>
<dbReference type="EC" id="3.2.1.52" evidence="3"/>
<keyword evidence="4" id="KW-0378">Hydrolase</keyword>
<dbReference type="Pfam" id="PF02838">
    <property type="entry name" value="Glyco_hydro_20b"/>
    <property type="match status" value="1"/>
</dbReference>